<keyword evidence="8" id="KW-0472">Membrane</keyword>
<feature type="transmembrane region" description="Helical" evidence="8">
    <location>
        <begin position="9"/>
        <end position="27"/>
    </location>
</feature>
<dbReference type="GO" id="GO:0004843">
    <property type="term" value="F:cysteine-type deubiquitinase activity"/>
    <property type="evidence" value="ECO:0007669"/>
    <property type="project" value="UniProtKB-UniRule"/>
</dbReference>
<proteinExistence type="inferred from homology"/>
<comment type="similarity">
    <text evidence="2 7">Belongs to the peptidase C19 family.</text>
</comment>
<dbReference type="InterPro" id="IPR050164">
    <property type="entry name" value="Peptidase_C19"/>
</dbReference>
<dbReference type="EC" id="3.4.19.12" evidence="7"/>
<dbReference type="GO" id="GO:0005634">
    <property type="term" value="C:nucleus"/>
    <property type="evidence" value="ECO:0007669"/>
    <property type="project" value="TreeGrafter"/>
</dbReference>
<dbReference type="AlphaFoldDB" id="A0A6J8CYT9"/>
<sequence length="449" mass="50894">MFDLFNKNVLLFSGLATVISTSVYVFWGPSQSKRTKSKDVCAGLQNLGNTCFLNVILQSWASCNSVITWLSDFIIRHENQSSDSLAVAVQKTLSALNETHNDMYSPVKVLDALRYRRWVISHDEQDSHELFHVLTQTLDEDTARYPRVVSLFDTDTLENSDVVYQSEKNALSRTKGLLPVLPHREMEQPFRGLLASQMECQKCGHRNPIKYDAFDSLSLNLPSISMGALTLERMLQRYISEETVHDIECIGCSKNRKPVIKTTFKKKLTIGKLPKCLCIHIQRTHWLDNGMQMKRFDSVTFPQTLHMDGFVYSKSATKDRKQGLVGGRDDCVFSFQNQSASSGVNLLRALNYDCTTQSGLHIQKPSYNSTSDINHNSPEGAMSYKLSSVIVHLGDVFTGHFICYRRSPQTVQGTRQNERWLCCSDSSVTPCTLDDVLSSEAYMLLYERM</sequence>
<dbReference type="OrthoDB" id="2248014at2759"/>
<evidence type="ECO:0000259" key="9">
    <source>
        <dbReference type="PROSITE" id="PS50235"/>
    </source>
</evidence>
<evidence type="ECO:0000256" key="7">
    <source>
        <dbReference type="RuleBase" id="RU366025"/>
    </source>
</evidence>
<accession>A0A6J8CYT9</accession>
<dbReference type="GO" id="GO:0016579">
    <property type="term" value="P:protein deubiquitination"/>
    <property type="evidence" value="ECO:0007669"/>
    <property type="project" value="InterPro"/>
</dbReference>
<keyword evidence="11" id="KW-1185">Reference proteome</keyword>
<dbReference type="PANTHER" id="PTHR24006:SF888">
    <property type="entry name" value="UBIQUITIN CARBOXYL-TERMINAL HYDROLASE 30"/>
    <property type="match status" value="1"/>
</dbReference>
<keyword evidence="5 7" id="KW-0378">Hydrolase</keyword>
<keyword evidence="3 7" id="KW-0645">Protease</keyword>
<gene>
    <name evidence="10" type="ORF">MCOR_34711</name>
</gene>
<evidence type="ECO:0000256" key="5">
    <source>
        <dbReference type="ARBA" id="ARBA00022801"/>
    </source>
</evidence>
<evidence type="ECO:0000256" key="4">
    <source>
        <dbReference type="ARBA" id="ARBA00022786"/>
    </source>
</evidence>
<dbReference type="InterPro" id="IPR001394">
    <property type="entry name" value="Peptidase_C19_UCH"/>
</dbReference>
<feature type="domain" description="USP" evidence="9">
    <location>
        <begin position="42"/>
        <end position="449"/>
    </location>
</feature>
<name>A0A6J8CYT9_MYTCO</name>
<dbReference type="PROSITE" id="PS00973">
    <property type="entry name" value="USP_2"/>
    <property type="match status" value="1"/>
</dbReference>
<dbReference type="CDD" id="cd02662">
    <property type="entry name" value="Peptidase_C19F"/>
    <property type="match status" value="1"/>
</dbReference>
<dbReference type="PROSITE" id="PS00972">
    <property type="entry name" value="USP_1"/>
    <property type="match status" value="1"/>
</dbReference>
<evidence type="ECO:0000313" key="11">
    <source>
        <dbReference type="Proteomes" id="UP000507470"/>
    </source>
</evidence>
<evidence type="ECO:0000313" key="10">
    <source>
        <dbReference type="EMBL" id="CAC5400537.1"/>
    </source>
</evidence>
<evidence type="ECO:0000256" key="6">
    <source>
        <dbReference type="ARBA" id="ARBA00022807"/>
    </source>
</evidence>
<dbReference type="Pfam" id="PF00443">
    <property type="entry name" value="UCH"/>
    <property type="match status" value="1"/>
</dbReference>
<keyword evidence="6 7" id="KW-0788">Thiol protease</keyword>
<protein>
    <recommendedName>
        <fullName evidence="7">Ubiquitin carboxyl-terminal hydrolase</fullName>
        <ecNumber evidence="7">3.4.19.12</ecNumber>
    </recommendedName>
</protein>
<dbReference type="SUPFAM" id="SSF54001">
    <property type="entry name" value="Cysteine proteinases"/>
    <property type="match status" value="1"/>
</dbReference>
<organism evidence="10 11">
    <name type="scientific">Mytilus coruscus</name>
    <name type="common">Sea mussel</name>
    <dbReference type="NCBI Taxonomy" id="42192"/>
    <lineage>
        <taxon>Eukaryota</taxon>
        <taxon>Metazoa</taxon>
        <taxon>Spiralia</taxon>
        <taxon>Lophotrochozoa</taxon>
        <taxon>Mollusca</taxon>
        <taxon>Bivalvia</taxon>
        <taxon>Autobranchia</taxon>
        <taxon>Pteriomorphia</taxon>
        <taxon>Mytilida</taxon>
        <taxon>Mytiloidea</taxon>
        <taxon>Mytilidae</taxon>
        <taxon>Mytilinae</taxon>
        <taxon>Mytilus</taxon>
    </lineage>
</organism>
<comment type="catalytic activity">
    <reaction evidence="1 7">
        <text>Thiol-dependent hydrolysis of ester, thioester, amide, peptide and isopeptide bonds formed by the C-terminal Gly of ubiquitin (a 76-residue protein attached to proteins as an intracellular targeting signal).</text>
        <dbReference type="EC" id="3.4.19.12"/>
    </reaction>
</comment>
<evidence type="ECO:0000256" key="3">
    <source>
        <dbReference type="ARBA" id="ARBA00022670"/>
    </source>
</evidence>
<dbReference type="Proteomes" id="UP000507470">
    <property type="component" value="Unassembled WGS sequence"/>
</dbReference>
<evidence type="ECO:0000256" key="2">
    <source>
        <dbReference type="ARBA" id="ARBA00009085"/>
    </source>
</evidence>
<dbReference type="PANTHER" id="PTHR24006">
    <property type="entry name" value="UBIQUITIN CARBOXYL-TERMINAL HYDROLASE"/>
    <property type="match status" value="1"/>
</dbReference>
<dbReference type="PROSITE" id="PS50235">
    <property type="entry name" value="USP_3"/>
    <property type="match status" value="1"/>
</dbReference>
<evidence type="ECO:0000256" key="8">
    <source>
        <dbReference type="SAM" id="Phobius"/>
    </source>
</evidence>
<keyword evidence="4 7" id="KW-0833">Ubl conjugation pathway</keyword>
<dbReference type="Gene3D" id="3.90.70.10">
    <property type="entry name" value="Cysteine proteinases"/>
    <property type="match status" value="1"/>
</dbReference>
<dbReference type="GO" id="GO:0006508">
    <property type="term" value="P:proteolysis"/>
    <property type="evidence" value="ECO:0007669"/>
    <property type="project" value="UniProtKB-KW"/>
</dbReference>
<keyword evidence="8" id="KW-0812">Transmembrane</keyword>
<keyword evidence="8" id="KW-1133">Transmembrane helix</keyword>
<dbReference type="InterPro" id="IPR028889">
    <property type="entry name" value="USP"/>
</dbReference>
<dbReference type="EMBL" id="CACVKT020006208">
    <property type="protein sequence ID" value="CAC5400537.1"/>
    <property type="molecule type" value="Genomic_DNA"/>
</dbReference>
<evidence type="ECO:0000256" key="1">
    <source>
        <dbReference type="ARBA" id="ARBA00000707"/>
    </source>
</evidence>
<reference evidence="10 11" key="1">
    <citation type="submission" date="2020-06" db="EMBL/GenBank/DDBJ databases">
        <authorList>
            <person name="Li R."/>
            <person name="Bekaert M."/>
        </authorList>
    </citation>
    <scope>NUCLEOTIDE SEQUENCE [LARGE SCALE GENOMIC DNA]</scope>
    <source>
        <strain evidence="11">wild</strain>
    </source>
</reference>
<dbReference type="InterPro" id="IPR038765">
    <property type="entry name" value="Papain-like_cys_pep_sf"/>
</dbReference>
<dbReference type="GO" id="GO:0005829">
    <property type="term" value="C:cytosol"/>
    <property type="evidence" value="ECO:0007669"/>
    <property type="project" value="TreeGrafter"/>
</dbReference>
<dbReference type="InterPro" id="IPR018200">
    <property type="entry name" value="USP_CS"/>
</dbReference>